<feature type="transmembrane region" description="Helical" evidence="7">
    <location>
        <begin position="288"/>
        <end position="310"/>
    </location>
</feature>
<dbReference type="SUPFAM" id="SSF161098">
    <property type="entry name" value="MetI-like"/>
    <property type="match status" value="1"/>
</dbReference>
<reference evidence="9 10" key="1">
    <citation type="submission" date="2018-10" db="EMBL/GenBank/DDBJ databases">
        <title>Isolation, diversity and antifungal activity of actinobacteria from wheat.</title>
        <authorList>
            <person name="Han C."/>
        </authorList>
    </citation>
    <scope>NUCLEOTIDE SEQUENCE [LARGE SCALE GENOMIC DNA]</scope>
    <source>
        <strain evidence="9 10">NEAU-YY642</strain>
    </source>
</reference>
<keyword evidence="10" id="KW-1185">Reference proteome</keyword>
<keyword evidence="3" id="KW-1003">Cell membrane</keyword>
<dbReference type="GO" id="GO:0055085">
    <property type="term" value="P:transmembrane transport"/>
    <property type="evidence" value="ECO:0007669"/>
    <property type="project" value="InterPro"/>
</dbReference>
<dbReference type="CDD" id="cd06261">
    <property type="entry name" value="TM_PBP2"/>
    <property type="match status" value="1"/>
</dbReference>
<feature type="domain" description="ABC transmembrane type-1" evidence="8">
    <location>
        <begin position="96"/>
        <end position="309"/>
    </location>
</feature>
<dbReference type="GO" id="GO:0005886">
    <property type="term" value="C:plasma membrane"/>
    <property type="evidence" value="ECO:0007669"/>
    <property type="project" value="UniProtKB-SubCell"/>
</dbReference>
<evidence type="ECO:0000256" key="1">
    <source>
        <dbReference type="ARBA" id="ARBA00004651"/>
    </source>
</evidence>
<feature type="transmembrane region" description="Helical" evidence="7">
    <location>
        <begin position="235"/>
        <end position="255"/>
    </location>
</feature>
<evidence type="ECO:0000259" key="8">
    <source>
        <dbReference type="PROSITE" id="PS50928"/>
    </source>
</evidence>
<feature type="transmembrane region" description="Helical" evidence="7">
    <location>
        <begin position="134"/>
        <end position="156"/>
    </location>
</feature>
<comment type="caution">
    <text evidence="9">The sequence shown here is derived from an EMBL/GenBank/DDBJ whole genome shotgun (WGS) entry which is preliminary data.</text>
</comment>
<feature type="transmembrane region" description="Helical" evidence="7">
    <location>
        <begin position="32"/>
        <end position="55"/>
    </location>
</feature>
<accession>A0A3M2M2G3</accession>
<dbReference type="Proteomes" id="UP000278673">
    <property type="component" value="Unassembled WGS sequence"/>
</dbReference>
<evidence type="ECO:0000256" key="4">
    <source>
        <dbReference type="ARBA" id="ARBA00022692"/>
    </source>
</evidence>
<evidence type="ECO:0000256" key="3">
    <source>
        <dbReference type="ARBA" id="ARBA00022475"/>
    </source>
</evidence>
<name>A0A3M2M2G3_9ACTN</name>
<feature type="transmembrane region" description="Helical" evidence="7">
    <location>
        <begin position="99"/>
        <end position="122"/>
    </location>
</feature>
<feature type="transmembrane region" description="Helical" evidence="7">
    <location>
        <begin position="182"/>
        <end position="206"/>
    </location>
</feature>
<keyword evidence="6 7" id="KW-0472">Membrane</keyword>
<dbReference type="PANTHER" id="PTHR30193">
    <property type="entry name" value="ABC TRANSPORTER PERMEASE PROTEIN"/>
    <property type="match status" value="1"/>
</dbReference>
<evidence type="ECO:0000256" key="5">
    <source>
        <dbReference type="ARBA" id="ARBA00022989"/>
    </source>
</evidence>
<gene>
    <name evidence="9" type="ORF">EBN88_06785</name>
</gene>
<dbReference type="EMBL" id="RFFJ01000022">
    <property type="protein sequence ID" value="RMI43592.1"/>
    <property type="molecule type" value="Genomic_DNA"/>
</dbReference>
<keyword evidence="4 7" id="KW-0812">Transmembrane</keyword>
<evidence type="ECO:0000256" key="6">
    <source>
        <dbReference type="ARBA" id="ARBA00023136"/>
    </source>
</evidence>
<dbReference type="Gene3D" id="1.10.3720.10">
    <property type="entry name" value="MetI-like"/>
    <property type="match status" value="1"/>
</dbReference>
<dbReference type="InterPro" id="IPR051393">
    <property type="entry name" value="ABC_transporter_permease"/>
</dbReference>
<evidence type="ECO:0000256" key="2">
    <source>
        <dbReference type="ARBA" id="ARBA00022448"/>
    </source>
</evidence>
<comment type="similarity">
    <text evidence="7">Belongs to the binding-protein-dependent transport system permease family.</text>
</comment>
<dbReference type="PANTHER" id="PTHR30193:SF41">
    <property type="entry name" value="DIACETYLCHITOBIOSE UPTAKE SYSTEM PERMEASE PROTEIN NGCF"/>
    <property type="match status" value="1"/>
</dbReference>
<dbReference type="PROSITE" id="PS50928">
    <property type="entry name" value="ABC_TM1"/>
    <property type="match status" value="1"/>
</dbReference>
<sequence>MSAPGRAPGAEAPARRRGGASARATSARLAPYGFLAPTAALFALFFALPIGYALYLSVRKVQIVGLGLGPDGREEVWAGLANYRRALTDSELLAGALRVLGYGAIVVPVMLGLALFFALLLDDERVRGRRFGRLTIFLPYAVPGVIAALLWGFLYLPSVSPLTDALEAVGLPAPDLLDGAPLFGALANIAIWGGTGFNMIVIYTALRAIPAEVHEAARLDGCTPLQTALRIKIPMVLPSLVLTFFFSIIATLQVFNEPTTLRPLTNSLSTTWSPLMKVYEDAFTGGDIHAAAATAVVIALVTLVLSFGFLRLATARDRREENAR</sequence>
<evidence type="ECO:0000313" key="10">
    <source>
        <dbReference type="Proteomes" id="UP000278673"/>
    </source>
</evidence>
<keyword evidence="2 7" id="KW-0813">Transport</keyword>
<dbReference type="InterPro" id="IPR035906">
    <property type="entry name" value="MetI-like_sf"/>
</dbReference>
<keyword evidence="5 7" id="KW-1133">Transmembrane helix</keyword>
<evidence type="ECO:0000256" key="7">
    <source>
        <dbReference type="RuleBase" id="RU363032"/>
    </source>
</evidence>
<dbReference type="AlphaFoldDB" id="A0A3M2M2G3"/>
<protein>
    <submittedName>
        <fullName evidence="9">Sugar ABC transporter permease</fullName>
    </submittedName>
</protein>
<organism evidence="9 10">
    <name type="scientific">Streptomyces triticirhizae</name>
    <dbReference type="NCBI Taxonomy" id="2483353"/>
    <lineage>
        <taxon>Bacteria</taxon>
        <taxon>Bacillati</taxon>
        <taxon>Actinomycetota</taxon>
        <taxon>Actinomycetes</taxon>
        <taxon>Kitasatosporales</taxon>
        <taxon>Streptomycetaceae</taxon>
        <taxon>Streptomyces</taxon>
    </lineage>
</organism>
<proteinExistence type="inferred from homology"/>
<dbReference type="InterPro" id="IPR000515">
    <property type="entry name" value="MetI-like"/>
</dbReference>
<evidence type="ECO:0000313" key="9">
    <source>
        <dbReference type="EMBL" id="RMI43592.1"/>
    </source>
</evidence>
<dbReference type="Pfam" id="PF00528">
    <property type="entry name" value="BPD_transp_1"/>
    <property type="match status" value="1"/>
</dbReference>
<comment type="subcellular location">
    <subcellularLocation>
        <location evidence="1 7">Cell membrane</location>
        <topology evidence="1 7">Multi-pass membrane protein</topology>
    </subcellularLocation>
</comment>